<sequence length="228" mass="26217">MKVNEIIEWNNKKREELTDENKRIYEDMVVYIRASSNKSEQQTEEVLLELLEHLIHAQNEGKSAIEIFGANIKAYCDEIIQEIPGEKQKKKIGFGVFLALQYIAIISFVTGFIGFGLHYFFEIGSGGFTFSLISGIIIIAIYLLLLYLFIKVVMKWIQNSIFKKRKKWLEFLQLWIFCTLYFGLYYVTPKIIPTLGTTITVPILSIGLIGGALYIGTFIVNKKVHITK</sequence>
<dbReference type="Proteomes" id="UP000469125">
    <property type="component" value="Unassembled WGS sequence"/>
</dbReference>
<evidence type="ECO:0000313" key="2">
    <source>
        <dbReference type="EMBL" id="MUK89743.1"/>
    </source>
</evidence>
<proteinExistence type="predicted"/>
<feature type="transmembrane region" description="Helical" evidence="1">
    <location>
        <begin position="171"/>
        <end position="187"/>
    </location>
</feature>
<dbReference type="RefSeq" id="WP_155669869.1">
    <property type="nucleotide sequence ID" value="NZ_WOCA01000014.1"/>
</dbReference>
<protein>
    <submittedName>
        <fullName evidence="2">DUF1129 family protein</fullName>
    </submittedName>
</protein>
<keyword evidence="1" id="KW-0472">Membrane</keyword>
<dbReference type="SUPFAM" id="SSF158560">
    <property type="entry name" value="BH3980-like"/>
    <property type="match status" value="1"/>
</dbReference>
<dbReference type="Pfam" id="PF06570">
    <property type="entry name" value="DUF1129"/>
    <property type="match status" value="1"/>
</dbReference>
<reference evidence="2 3" key="1">
    <citation type="submission" date="2019-11" db="EMBL/GenBank/DDBJ databases">
        <authorList>
            <person name="Li X."/>
        </authorList>
    </citation>
    <scope>NUCLEOTIDE SEQUENCE [LARGE SCALE GENOMIC DNA]</scope>
    <source>
        <strain evidence="2 3">L9</strain>
    </source>
</reference>
<dbReference type="Gene3D" id="1.10.1900.10">
    <property type="entry name" value="c-terminal domain of poly(a) binding protein"/>
    <property type="match status" value="1"/>
</dbReference>
<organism evidence="2 3">
    <name type="scientific">Ornithinibacillus caprae</name>
    <dbReference type="NCBI Taxonomy" id="2678566"/>
    <lineage>
        <taxon>Bacteria</taxon>
        <taxon>Bacillati</taxon>
        <taxon>Bacillota</taxon>
        <taxon>Bacilli</taxon>
        <taxon>Bacillales</taxon>
        <taxon>Bacillaceae</taxon>
        <taxon>Ornithinibacillus</taxon>
    </lineage>
</organism>
<dbReference type="AlphaFoldDB" id="A0A6N8FK26"/>
<keyword evidence="3" id="KW-1185">Reference proteome</keyword>
<accession>A0A6N8FK26</accession>
<evidence type="ECO:0000313" key="3">
    <source>
        <dbReference type="Proteomes" id="UP000469125"/>
    </source>
</evidence>
<dbReference type="EMBL" id="WOCA01000014">
    <property type="protein sequence ID" value="MUK89743.1"/>
    <property type="molecule type" value="Genomic_DNA"/>
</dbReference>
<feature type="transmembrane region" description="Helical" evidence="1">
    <location>
        <begin position="199"/>
        <end position="220"/>
    </location>
</feature>
<evidence type="ECO:0000256" key="1">
    <source>
        <dbReference type="SAM" id="Phobius"/>
    </source>
</evidence>
<dbReference type="PANTHER" id="PTHR41307:SF1">
    <property type="entry name" value="MEMBRANE PROTEIN"/>
    <property type="match status" value="1"/>
</dbReference>
<keyword evidence="1" id="KW-1133">Transmembrane helix</keyword>
<gene>
    <name evidence="2" type="ORF">GMD78_15340</name>
</gene>
<feature type="transmembrane region" description="Helical" evidence="1">
    <location>
        <begin position="127"/>
        <end position="150"/>
    </location>
</feature>
<name>A0A6N8FK26_9BACI</name>
<keyword evidence="1" id="KW-0812">Transmembrane</keyword>
<feature type="transmembrane region" description="Helical" evidence="1">
    <location>
        <begin position="96"/>
        <end position="121"/>
    </location>
</feature>
<dbReference type="InterPro" id="IPR009214">
    <property type="entry name" value="DUF1129"/>
</dbReference>
<comment type="caution">
    <text evidence="2">The sequence shown here is derived from an EMBL/GenBank/DDBJ whole genome shotgun (WGS) entry which is preliminary data.</text>
</comment>
<dbReference type="PANTHER" id="PTHR41307">
    <property type="entry name" value="MEMBRANE PROTEIN-RELATED"/>
    <property type="match status" value="1"/>
</dbReference>